<dbReference type="EMBL" id="JBHSAP010000007">
    <property type="protein sequence ID" value="MFC4076336.1"/>
    <property type="molecule type" value="Genomic_DNA"/>
</dbReference>
<sequence>MKNRTGAPVRFLYIPYTKRGTVTASLMLHSPFGRDLSPVYIYLALRVNRDI</sequence>
<dbReference type="Proteomes" id="UP001595843">
    <property type="component" value="Unassembled WGS sequence"/>
</dbReference>
<keyword evidence="2" id="KW-1185">Reference proteome</keyword>
<organism evidence="1 2">
    <name type="scientific">Salinithrix halophila</name>
    <dbReference type="NCBI Taxonomy" id="1485204"/>
    <lineage>
        <taxon>Bacteria</taxon>
        <taxon>Bacillati</taxon>
        <taxon>Bacillota</taxon>
        <taxon>Bacilli</taxon>
        <taxon>Bacillales</taxon>
        <taxon>Thermoactinomycetaceae</taxon>
        <taxon>Salinithrix</taxon>
    </lineage>
</organism>
<comment type="caution">
    <text evidence="1">The sequence shown here is derived from an EMBL/GenBank/DDBJ whole genome shotgun (WGS) entry which is preliminary data.</text>
</comment>
<evidence type="ECO:0000313" key="2">
    <source>
        <dbReference type="Proteomes" id="UP001595843"/>
    </source>
</evidence>
<dbReference type="RefSeq" id="WP_380703090.1">
    <property type="nucleotide sequence ID" value="NZ_JBHSAP010000007.1"/>
</dbReference>
<reference evidence="2" key="1">
    <citation type="journal article" date="2019" name="Int. J. Syst. Evol. Microbiol.">
        <title>The Global Catalogue of Microorganisms (GCM) 10K type strain sequencing project: providing services to taxonomists for standard genome sequencing and annotation.</title>
        <authorList>
            <consortium name="The Broad Institute Genomics Platform"/>
            <consortium name="The Broad Institute Genome Sequencing Center for Infectious Disease"/>
            <person name="Wu L."/>
            <person name="Ma J."/>
        </authorList>
    </citation>
    <scope>NUCLEOTIDE SEQUENCE [LARGE SCALE GENOMIC DNA]</scope>
    <source>
        <strain evidence="2">IBRC-M 10813</strain>
    </source>
</reference>
<evidence type="ECO:0000313" key="1">
    <source>
        <dbReference type="EMBL" id="MFC4076336.1"/>
    </source>
</evidence>
<accession>A0ABV8JC39</accession>
<proteinExistence type="predicted"/>
<gene>
    <name evidence="1" type="ORF">ACFOUO_05865</name>
</gene>
<name>A0ABV8JC39_9BACL</name>
<protein>
    <submittedName>
        <fullName evidence="1">Uncharacterized protein</fullName>
    </submittedName>
</protein>